<proteinExistence type="inferred from homology"/>
<dbReference type="EMBL" id="JAUIZM010000007">
    <property type="protein sequence ID" value="KAK1374407.1"/>
    <property type="molecule type" value="Genomic_DNA"/>
</dbReference>
<organism evidence="8 9">
    <name type="scientific">Heracleum sosnowskyi</name>
    <dbReference type="NCBI Taxonomy" id="360622"/>
    <lineage>
        <taxon>Eukaryota</taxon>
        <taxon>Viridiplantae</taxon>
        <taxon>Streptophyta</taxon>
        <taxon>Embryophyta</taxon>
        <taxon>Tracheophyta</taxon>
        <taxon>Spermatophyta</taxon>
        <taxon>Magnoliopsida</taxon>
        <taxon>eudicotyledons</taxon>
        <taxon>Gunneridae</taxon>
        <taxon>Pentapetalae</taxon>
        <taxon>asterids</taxon>
        <taxon>campanulids</taxon>
        <taxon>Apiales</taxon>
        <taxon>Apiaceae</taxon>
        <taxon>Apioideae</taxon>
        <taxon>apioid superclade</taxon>
        <taxon>Tordylieae</taxon>
        <taxon>Tordyliinae</taxon>
        <taxon>Heracleum</taxon>
    </lineage>
</organism>
<feature type="coiled-coil region" evidence="6">
    <location>
        <begin position="147"/>
        <end position="174"/>
    </location>
</feature>
<evidence type="ECO:0000256" key="2">
    <source>
        <dbReference type="ARBA" id="ARBA00023016"/>
    </source>
</evidence>
<dbReference type="Pfam" id="PF00447">
    <property type="entry name" value="HSF_DNA-bind"/>
    <property type="match status" value="1"/>
</dbReference>
<keyword evidence="9" id="KW-1185">Reference proteome</keyword>
<dbReference type="PRINTS" id="PR00056">
    <property type="entry name" value="HSFDOMAIN"/>
</dbReference>
<dbReference type="SUPFAM" id="SSF46785">
    <property type="entry name" value="Winged helix' DNA-binding domain"/>
    <property type="match status" value="1"/>
</dbReference>
<protein>
    <submittedName>
        <fullName evidence="8">Heat stress transcription factor B-3</fullName>
    </submittedName>
</protein>
<dbReference type="Proteomes" id="UP001237642">
    <property type="component" value="Unassembled WGS sequence"/>
</dbReference>
<evidence type="ECO:0000256" key="3">
    <source>
        <dbReference type="ARBA" id="ARBA00023125"/>
    </source>
</evidence>
<dbReference type="GO" id="GO:0005634">
    <property type="term" value="C:nucleus"/>
    <property type="evidence" value="ECO:0007669"/>
    <property type="project" value="UniProtKB-SubCell"/>
</dbReference>
<accession>A0AAD8HVT5</accession>
<dbReference type="InterPro" id="IPR000232">
    <property type="entry name" value="HSF_DNA-bd"/>
</dbReference>
<name>A0AAD8HVT5_9APIA</name>
<evidence type="ECO:0000313" key="9">
    <source>
        <dbReference type="Proteomes" id="UP001237642"/>
    </source>
</evidence>
<evidence type="ECO:0000256" key="1">
    <source>
        <dbReference type="ARBA" id="ARBA00004123"/>
    </source>
</evidence>
<sequence length="202" mass="22799">MQQAQGRRKKPTAFLSKLYEILHNPEYEDLIAWTADGKTFIVKNKDVFARDVLPRYFKTNIFHSFTHQLPTYGFTKLDNCFFEYQHDLFTRGTEKHQLCEILTAYRKNKLSSTNSVSNVQLAATSSDTAEGQAVVSSASLPEDGALDPELVRENKRLRKENEALKHELHMFRSTLNYVAGLMKGLGGGGPESAVPLDEEARG</sequence>
<dbReference type="AlphaFoldDB" id="A0AAD8HVT5"/>
<evidence type="ECO:0000313" key="8">
    <source>
        <dbReference type="EMBL" id="KAK1374407.1"/>
    </source>
</evidence>
<dbReference type="PANTHER" id="PTHR10015">
    <property type="entry name" value="HEAT SHOCK TRANSCRIPTION FACTOR"/>
    <property type="match status" value="1"/>
</dbReference>
<comment type="caution">
    <text evidence="8">The sequence shown here is derived from an EMBL/GenBank/DDBJ whole genome shotgun (WGS) entry which is preliminary data.</text>
</comment>
<keyword evidence="6" id="KW-0175">Coiled coil</keyword>
<dbReference type="GO" id="GO:0003700">
    <property type="term" value="F:DNA-binding transcription factor activity"/>
    <property type="evidence" value="ECO:0007669"/>
    <property type="project" value="InterPro"/>
</dbReference>
<keyword evidence="2" id="KW-0346">Stress response</keyword>
<evidence type="ECO:0000256" key="4">
    <source>
        <dbReference type="ARBA" id="ARBA00023242"/>
    </source>
</evidence>
<reference evidence="8" key="2">
    <citation type="submission" date="2023-05" db="EMBL/GenBank/DDBJ databases">
        <authorList>
            <person name="Schelkunov M.I."/>
        </authorList>
    </citation>
    <scope>NUCLEOTIDE SEQUENCE</scope>
    <source>
        <strain evidence="8">Hsosn_3</strain>
        <tissue evidence="8">Leaf</tissue>
    </source>
</reference>
<evidence type="ECO:0000259" key="7">
    <source>
        <dbReference type="SMART" id="SM00415"/>
    </source>
</evidence>
<keyword evidence="3" id="KW-0238">DNA-binding</keyword>
<dbReference type="InterPro" id="IPR036390">
    <property type="entry name" value="WH_DNA-bd_sf"/>
</dbReference>
<reference evidence="8" key="1">
    <citation type="submission" date="2023-02" db="EMBL/GenBank/DDBJ databases">
        <title>Genome of toxic invasive species Heracleum sosnowskyi carries increased number of genes despite the absence of recent whole-genome duplications.</title>
        <authorList>
            <person name="Schelkunov M."/>
            <person name="Shtratnikova V."/>
            <person name="Makarenko M."/>
            <person name="Klepikova A."/>
            <person name="Omelchenko D."/>
            <person name="Novikova G."/>
            <person name="Obukhova E."/>
            <person name="Bogdanov V."/>
            <person name="Penin A."/>
            <person name="Logacheva M."/>
        </authorList>
    </citation>
    <scope>NUCLEOTIDE SEQUENCE</scope>
    <source>
        <strain evidence="8">Hsosn_3</strain>
        <tissue evidence="8">Leaf</tissue>
    </source>
</reference>
<dbReference type="PANTHER" id="PTHR10015:SF427">
    <property type="entry name" value="HEAT SHOCK FACTOR PROTEIN"/>
    <property type="match status" value="1"/>
</dbReference>
<comment type="subcellular location">
    <subcellularLocation>
        <location evidence="1">Nucleus</location>
    </subcellularLocation>
</comment>
<dbReference type="GO" id="GO:0043565">
    <property type="term" value="F:sequence-specific DNA binding"/>
    <property type="evidence" value="ECO:0007669"/>
    <property type="project" value="InterPro"/>
</dbReference>
<dbReference type="Gene3D" id="1.10.10.10">
    <property type="entry name" value="Winged helix-like DNA-binding domain superfamily/Winged helix DNA-binding domain"/>
    <property type="match status" value="1"/>
</dbReference>
<keyword evidence="4" id="KW-0539">Nucleus</keyword>
<dbReference type="InterPro" id="IPR036388">
    <property type="entry name" value="WH-like_DNA-bd_sf"/>
</dbReference>
<evidence type="ECO:0000256" key="6">
    <source>
        <dbReference type="SAM" id="Coils"/>
    </source>
</evidence>
<gene>
    <name evidence="8" type="ORF">POM88_030600</name>
</gene>
<evidence type="ECO:0000256" key="5">
    <source>
        <dbReference type="RuleBase" id="RU004020"/>
    </source>
</evidence>
<comment type="similarity">
    <text evidence="5">Belongs to the HSF family.</text>
</comment>
<dbReference type="SMART" id="SM00415">
    <property type="entry name" value="HSF"/>
    <property type="match status" value="1"/>
</dbReference>
<feature type="domain" description="HSF-type DNA-binding" evidence="7">
    <location>
        <begin position="10"/>
        <end position="107"/>
    </location>
</feature>